<gene>
    <name evidence="2" type="ORF">LQ567_06675</name>
</gene>
<name>A0ABS8PNJ7_9BACT</name>
<dbReference type="RefSeq" id="WP_231003437.1">
    <property type="nucleotide sequence ID" value="NZ_JAJNEC010000004.1"/>
</dbReference>
<organism evidence="2 3">
    <name type="scientific">Niabella pedocola</name>
    <dbReference type="NCBI Taxonomy" id="1752077"/>
    <lineage>
        <taxon>Bacteria</taxon>
        <taxon>Pseudomonadati</taxon>
        <taxon>Bacteroidota</taxon>
        <taxon>Chitinophagia</taxon>
        <taxon>Chitinophagales</taxon>
        <taxon>Chitinophagaceae</taxon>
        <taxon>Niabella</taxon>
    </lineage>
</organism>
<feature type="transmembrane region" description="Helical" evidence="1">
    <location>
        <begin position="106"/>
        <end position="130"/>
    </location>
</feature>
<proteinExistence type="predicted"/>
<reference evidence="2 3" key="1">
    <citation type="submission" date="2021-11" db="EMBL/GenBank/DDBJ databases">
        <title>Genomic of Niabella pedocola.</title>
        <authorList>
            <person name="Wu T."/>
        </authorList>
    </citation>
    <scope>NUCLEOTIDE SEQUENCE [LARGE SCALE GENOMIC DNA]</scope>
    <source>
        <strain evidence="2 3">JCM 31011</strain>
    </source>
</reference>
<protein>
    <submittedName>
        <fullName evidence="2">DUF3592 domain-containing protein</fullName>
    </submittedName>
</protein>
<feature type="transmembrane region" description="Helical" evidence="1">
    <location>
        <begin position="6"/>
        <end position="22"/>
    </location>
</feature>
<keyword evidence="1" id="KW-0812">Transmembrane</keyword>
<sequence length="132" mass="14796">MIEAFIFLLAGVVTSITGITYLKKYKTLKKKGSSAEGIIFETQNEDAFLNIRTPVVRFLTHTNQWITGTSDLFTLPGLYKSGQKVTLLYNNQNPKQFIILSKSNTFSLYILIAIGIASSLWGIYLLLIIIKS</sequence>
<keyword evidence="1" id="KW-1133">Transmembrane helix</keyword>
<dbReference type="Proteomes" id="UP001199816">
    <property type="component" value="Unassembled WGS sequence"/>
</dbReference>
<keyword evidence="3" id="KW-1185">Reference proteome</keyword>
<keyword evidence="1" id="KW-0472">Membrane</keyword>
<evidence type="ECO:0000313" key="2">
    <source>
        <dbReference type="EMBL" id="MCD2422440.1"/>
    </source>
</evidence>
<evidence type="ECO:0000256" key="1">
    <source>
        <dbReference type="SAM" id="Phobius"/>
    </source>
</evidence>
<comment type="caution">
    <text evidence="2">The sequence shown here is derived from an EMBL/GenBank/DDBJ whole genome shotgun (WGS) entry which is preliminary data.</text>
</comment>
<dbReference type="EMBL" id="JAJNEC010000004">
    <property type="protein sequence ID" value="MCD2422440.1"/>
    <property type="molecule type" value="Genomic_DNA"/>
</dbReference>
<accession>A0ABS8PNJ7</accession>
<evidence type="ECO:0000313" key="3">
    <source>
        <dbReference type="Proteomes" id="UP001199816"/>
    </source>
</evidence>